<evidence type="ECO:0000313" key="1">
    <source>
        <dbReference type="EMBL" id="KAG8070764.1"/>
    </source>
</evidence>
<sequence>MKPSCDGRYLEEGESRGWPGASVILDGGSNVGDLPSALSVGVEATEVAVGVRRCRAARAVRLTLYI</sequence>
<evidence type="ECO:0000313" key="2">
    <source>
        <dbReference type="Proteomes" id="UP000729402"/>
    </source>
</evidence>
<dbReference type="Proteomes" id="UP000729402">
    <property type="component" value="Unassembled WGS sequence"/>
</dbReference>
<dbReference type="AlphaFoldDB" id="A0A8J5T701"/>
<reference evidence="1" key="2">
    <citation type="submission" date="2021-02" db="EMBL/GenBank/DDBJ databases">
        <authorList>
            <person name="Kimball J.A."/>
            <person name="Haas M.W."/>
            <person name="Macchietto M."/>
            <person name="Kono T."/>
            <person name="Duquette J."/>
            <person name="Shao M."/>
        </authorList>
    </citation>
    <scope>NUCLEOTIDE SEQUENCE</scope>
    <source>
        <tissue evidence="1">Fresh leaf tissue</tissue>
    </source>
</reference>
<organism evidence="1 2">
    <name type="scientific">Zizania palustris</name>
    <name type="common">Northern wild rice</name>
    <dbReference type="NCBI Taxonomy" id="103762"/>
    <lineage>
        <taxon>Eukaryota</taxon>
        <taxon>Viridiplantae</taxon>
        <taxon>Streptophyta</taxon>
        <taxon>Embryophyta</taxon>
        <taxon>Tracheophyta</taxon>
        <taxon>Spermatophyta</taxon>
        <taxon>Magnoliopsida</taxon>
        <taxon>Liliopsida</taxon>
        <taxon>Poales</taxon>
        <taxon>Poaceae</taxon>
        <taxon>BOP clade</taxon>
        <taxon>Oryzoideae</taxon>
        <taxon>Oryzeae</taxon>
        <taxon>Zizaniinae</taxon>
        <taxon>Zizania</taxon>
    </lineage>
</organism>
<keyword evidence="2" id="KW-1185">Reference proteome</keyword>
<proteinExistence type="predicted"/>
<reference evidence="1" key="1">
    <citation type="journal article" date="2021" name="bioRxiv">
        <title>Whole Genome Assembly and Annotation of Northern Wild Rice, Zizania palustris L., Supports a Whole Genome Duplication in the Zizania Genus.</title>
        <authorList>
            <person name="Haas M."/>
            <person name="Kono T."/>
            <person name="Macchietto M."/>
            <person name="Millas R."/>
            <person name="McGilp L."/>
            <person name="Shao M."/>
            <person name="Duquette J."/>
            <person name="Hirsch C.N."/>
            <person name="Kimball J."/>
        </authorList>
    </citation>
    <scope>NUCLEOTIDE SEQUENCE</scope>
    <source>
        <tissue evidence="1">Fresh leaf tissue</tissue>
    </source>
</reference>
<accession>A0A8J5T701</accession>
<name>A0A8J5T701_ZIZPA</name>
<protein>
    <submittedName>
        <fullName evidence="1">Uncharacterized protein</fullName>
    </submittedName>
</protein>
<comment type="caution">
    <text evidence="1">The sequence shown here is derived from an EMBL/GenBank/DDBJ whole genome shotgun (WGS) entry which is preliminary data.</text>
</comment>
<gene>
    <name evidence="1" type="ORF">GUJ93_ZPchr0006g44802</name>
</gene>
<dbReference type="EMBL" id="JAAALK010000283">
    <property type="protein sequence ID" value="KAG8070764.1"/>
    <property type="molecule type" value="Genomic_DNA"/>
</dbReference>